<evidence type="ECO:0000259" key="4">
    <source>
        <dbReference type="PROSITE" id="PS51206"/>
    </source>
</evidence>
<dbReference type="EMBL" id="JAAIKD010000007">
    <property type="protein sequence ID" value="NEV94951.1"/>
    <property type="molecule type" value="Genomic_DNA"/>
</dbReference>
<evidence type="ECO:0000313" key="6">
    <source>
        <dbReference type="Proteomes" id="UP000478505"/>
    </source>
</evidence>
<sequence length="487" mass="56565">MEKLNKQNKLPDNPELNLDSLVSEEEKFIGQSKTNFQILDKILDNLDPVSFVTEAGVMKEKEIKQYEYKVIVVNAILKKSKDLKFDFRNFQDKLYVFNRCYWSALSNDELMIFLTKCAKKTGIKKTKSQYFKFSEDLLKQFKTRTISVSSTETKKNLINLRNGTLEIDNKDVKLRAFDKEDFLTYQLDFDYDPEAGSPIFQAFLDEVLPDQTLQKIISEYLGSIFINSNDIKFEKALFLYGGGSNGKSVIFEVIQALLGSNNFSSYPLHDLTTNPNTRAKIKDKLLNFSSEAGEIGSFDIFKKLVSREPVDSRLLYKDVYEIRNYAKLMFNCNDLPKQNEHTHGYFRRFLIIPFEKTIAKKDQDKRLAQKIINNELSGVLNWIINGMLRLYENKEFTNSEKSQKASEEFELDSDSVKMFLQECQYEKSVDLMSLMDIFLNFKNYCLSNGYKVCSKITLSKRLKGLGYENKRQSAGMSFYIQKNKSLI</sequence>
<dbReference type="InterPro" id="IPR045455">
    <property type="entry name" value="NrS-1_pol-like_helicase"/>
</dbReference>
<feature type="domain" description="SF3 helicase" evidence="4">
    <location>
        <begin position="208"/>
        <end position="367"/>
    </location>
</feature>
<keyword evidence="3" id="KW-0067">ATP-binding</keyword>
<dbReference type="InterPro" id="IPR014015">
    <property type="entry name" value="Helicase_SF3_DNA-vir"/>
</dbReference>
<dbReference type="SMART" id="SM00885">
    <property type="entry name" value="D5_N"/>
    <property type="match status" value="1"/>
</dbReference>
<dbReference type="Gene3D" id="3.40.50.300">
    <property type="entry name" value="P-loop containing nucleotide triphosphate hydrolases"/>
    <property type="match status" value="1"/>
</dbReference>
<keyword evidence="6" id="KW-1185">Reference proteome</keyword>
<dbReference type="NCBIfam" id="TIGR01613">
    <property type="entry name" value="primase_Cterm"/>
    <property type="match status" value="1"/>
</dbReference>
<name>A0A6B3RBR4_9FLAO</name>
<accession>A0A6B3RBR4</accession>
<dbReference type="Proteomes" id="UP000478505">
    <property type="component" value="Unassembled WGS sequence"/>
</dbReference>
<dbReference type="GO" id="GO:0005524">
    <property type="term" value="F:ATP binding"/>
    <property type="evidence" value="ECO:0007669"/>
    <property type="project" value="UniProtKB-KW"/>
</dbReference>
<keyword evidence="2" id="KW-0378">Hydrolase</keyword>
<gene>
    <name evidence="5" type="ORF">G3567_12455</name>
</gene>
<organism evidence="5 6">
    <name type="scientific">Psychroflexus aurantiacus</name>
    <dbReference type="NCBI Taxonomy" id="2709310"/>
    <lineage>
        <taxon>Bacteria</taxon>
        <taxon>Pseudomonadati</taxon>
        <taxon>Bacteroidota</taxon>
        <taxon>Flavobacteriia</taxon>
        <taxon>Flavobacteriales</taxon>
        <taxon>Flavobacteriaceae</taxon>
        <taxon>Psychroflexus</taxon>
    </lineage>
</organism>
<dbReference type="InterPro" id="IPR014818">
    <property type="entry name" value="Phage/plasmid_primase_P4_C"/>
</dbReference>
<reference evidence="5 6" key="1">
    <citation type="submission" date="2020-02" db="EMBL/GenBank/DDBJ databases">
        <title>Flavobacteriaceae Psychroflexus bacterium YR1-1, complete genome.</title>
        <authorList>
            <person name="Li Y."/>
            <person name="Wu S."/>
        </authorList>
    </citation>
    <scope>NUCLEOTIDE SEQUENCE [LARGE SCALE GENOMIC DNA]</scope>
    <source>
        <strain evidence="5 6">YR1-1</strain>
    </source>
</reference>
<dbReference type="SUPFAM" id="SSF52540">
    <property type="entry name" value="P-loop containing nucleoside triphosphate hydrolases"/>
    <property type="match status" value="1"/>
</dbReference>
<dbReference type="RefSeq" id="WP_164005643.1">
    <property type="nucleotide sequence ID" value="NZ_JAAIKD010000007.1"/>
</dbReference>
<evidence type="ECO:0000256" key="2">
    <source>
        <dbReference type="ARBA" id="ARBA00022801"/>
    </source>
</evidence>
<evidence type="ECO:0000313" key="5">
    <source>
        <dbReference type="EMBL" id="NEV94951.1"/>
    </source>
</evidence>
<proteinExistence type="predicted"/>
<dbReference type="AlphaFoldDB" id="A0A6B3RBR4"/>
<evidence type="ECO:0000256" key="1">
    <source>
        <dbReference type="ARBA" id="ARBA00022741"/>
    </source>
</evidence>
<evidence type="ECO:0000256" key="3">
    <source>
        <dbReference type="ARBA" id="ARBA00022840"/>
    </source>
</evidence>
<dbReference type="PANTHER" id="PTHR35372">
    <property type="entry name" value="ATP BINDING PROTEIN-RELATED"/>
    <property type="match status" value="1"/>
</dbReference>
<dbReference type="Pfam" id="PF19263">
    <property type="entry name" value="DUF5906"/>
    <property type="match status" value="1"/>
</dbReference>
<dbReference type="GO" id="GO:0016787">
    <property type="term" value="F:hydrolase activity"/>
    <property type="evidence" value="ECO:0007669"/>
    <property type="project" value="UniProtKB-KW"/>
</dbReference>
<dbReference type="PANTHER" id="PTHR35372:SF2">
    <property type="entry name" value="SF3 HELICASE DOMAIN-CONTAINING PROTEIN"/>
    <property type="match status" value="1"/>
</dbReference>
<dbReference type="Pfam" id="PF08706">
    <property type="entry name" value="D5_N"/>
    <property type="match status" value="1"/>
</dbReference>
<dbReference type="InterPro" id="IPR051620">
    <property type="entry name" value="ORF904-like_C"/>
</dbReference>
<protein>
    <submittedName>
        <fullName evidence="5">DNA primase</fullName>
    </submittedName>
</protein>
<dbReference type="InterPro" id="IPR006500">
    <property type="entry name" value="Helicase_put_C_phage/plasmid"/>
</dbReference>
<comment type="caution">
    <text evidence="5">The sequence shown here is derived from an EMBL/GenBank/DDBJ whole genome shotgun (WGS) entry which is preliminary data.</text>
</comment>
<dbReference type="InterPro" id="IPR027417">
    <property type="entry name" value="P-loop_NTPase"/>
</dbReference>
<keyword evidence="1" id="KW-0547">Nucleotide-binding</keyword>
<dbReference type="PROSITE" id="PS51206">
    <property type="entry name" value="SF3_HELICASE_1"/>
    <property type="match status" value="1"/>
</dbReference>